<evidence type="ECO:0000256" key="5">
    <source>
        <dbReference type="ARBA" id="ARBA00022741"/>
    </source>
</evidence>
<dbReference type="CDD" id="cd06609">
    <property type="entry name" value="STKc_MST3_like"/>
    <property type="match status" value="1"/>
</dbReference>
<feature type="region of interest" description="Disordered" evidence="11">
    <location>
        <begin position="551"/>
        <end position="625"/>
    </location>
</feature>
<evidence type="ECO:0000256" key="10">
    <source>
        <dbReference type="PROSITE-ProRule" id="PRU10141"/>
    </source>
</evidence>
<feature type="domain" description="Protein kinase" evidence="12">
    <location>
        <begin position="10"/>
        <end position="260"/>
    </location>
</feature>
<evidence type="ECO:0000256" key="3">
    <source>
        <dbReference type="ARBA" id="ARBA00022527"/>
    </source>
</evidence>
<evidence type="ECO:0000256" key="6">
    <source>
        <dbReference type="ARBA" id="ARBA00022777"/>
    </source>
</evidence>
<feature type="region of interest" description="Disordered" evidence="11">
    <location>
        <begin position="342"/>
        <end position="452"/>
    </location>
</feature>
<dbReference type="PANTHER" id="PTHR48012">
    <property type="entry name" value="STERILE20-LIKE KINASE, ISOFORM B-RELATED"/>
    <property type="match status" value="1"/>
</dbReference>
<evidence type="ECO:0000256" key="2">
    <source>
        <dbReference type="ARBA" id="ARBA00012513"/>
    </source>
</evidence>
<evidence type="ECO:0000256" key="8">
    <source>
        <dbReference type="ARBA" id="ARBA00047899"/>
    </source>
</evidence>
<feature type="binding site" evidence="10">
    <location>
        <position position="39"/>
    </location>
    <ligand>
        <name>ATP</name>
        <dbReference type="ChEBI" id="CHEBI:30616"/>
    </ligand>
</feature>
<keyword evidence="4" id="KW-0808">Transferase</keyword>
<keyword evidence="14" id="KW-1185">Reference proteome</keyword>
<dbReference type="Proteomes" id="UP001583177">
    <property type="component" value="Unassembled WGS sequence"/>
</dbReference>
<evidence type="ECO:0000313" key="13">
    <source>
        <dbReference type="EMBL" id="KAL1854778.1"/>
    </source>
</evidence>
<dbReference type="Pfam" id="PF00069">
    <property type="entry name" value="Pkinase"/>
    <property type="match status" value="1"/>
</dbReference>
<name>A0ABR3W6R2_9PEZI</name>
<dbReference type="InterPro" id="IPR011009">
    <property type="entry name" value="Kinase-like_dom_sf"/>
</dbReference>
<evidence type="ECO:0000256" key="4">
    <source>
        <dbReference type="ARBA" id="ARBA00022679"/>
    </source>
</evidence>
<dbReference type="PROSITE" id="PS50011">
    <property type="entry name" value="PROTEIN_KINASE_DOM"/>
    <property type="match status" value="1"/>
</dbReference>
<organism evidence="13 14">
    <name type="scientific">Diaporthe australafricana</name>
    <dbReference type="NCBI Taxonomy" id="127596"/>
    <lineage>
        <taxon>Eukaryota</taxon>
        <taxon>Fungi</taxon>
        <taxon>Dikarya</taxon>
        <taxon>Ascomycota</taxon>
        <taxon>Pezizomycotina</taxon>
        <taxon>Sordariomycetes</taxon>
        <taxon>Sordariomycetidae</taxon>
        <taxon>Diaporthales</taxon>
        <taxon>Diaporthaceae</taxon>
        <taxon>Diaporthe</taxon>
    </lineage>
</organism>
<evidence type="ECO:0000256" key="7">
    <source>
        <dbReference type="ARBA" id="ARBA00022840"/>
    </source>
</evidence>
<dbReference type="PANTHER" id="PTHR48012:SF10">
    <property type="entry name" value="FI20177P1"/>
    <property type="match status" value="1"/>
</dbReference>
<feature type="compositionally biased region" description="Low complexity" evidence="11">
    <location>
        <begin position="418"/>
        <end position="435"/>
    </location>
</feature>
<evidence type="ECO:0000256" key="1">
    <source>
        <dbReference type="ARBA" id="ARBA00008874"/>
    </source>
</evidence>
<keyword evidence="6" id="KW-0418">Kinase</keyword>
<evidence type="ECO:0000256" key="9">
    <source>
        <dbReference type="ARBA" id="ARBA00048679"/>
    </source>
</evidence>
<comment type="similarity">
    <text evidence="1">Belongs to the protein kinase superfamily. STE Ser/Thr protein kinase family. STE20 subfamily.</text>
</comment>
<accession>A0ABR3W6R2</accession>
<gene>
    <name evidence="13" type="ORF">Daus18300_011374</name>
</gene>
<dbReference type="InterPro" id="IPR050629">
    <property type="entry name" value="STE20/SPS1-PAK"/>
</dbReference>
<dbReference type="PROSITE" id="PS00107">
    <property type="entry name" value="PROTEIN_KINASE_ATP"/>
    <property type="match status" value="1"/>
</dbReference>
<comment type="catalytic activity">
    <reaction evidence="8">
        <text>L-threonyl-[protein] + ATP = O-phospho-L-threonyl-[protein] + ADP + H(+)</text>
        <dbReference type="Rhea" id="RHEA:46608"/>
        <dbReference type="Rhea" id="RHEA-COMP:11060"/>
        <dbReference type="Rhea" id="RHEA-COMP:11605"/>
        <dbReference type="ChEBI" id="CHEBI:15378"/>
        <dbReference type="ChEBI" id="CHEBI:30013"/>
        <dbReference type="ChEBI" id="CHEBI:30616"/>
        <dbReference type="ChEBI" id="CHEBI:61977"/>
        <dbReference type="ChEBI" id="CHEBI:456216"/>
        <dbReference type="EC" id="2.7.11.1"/>
    </reaction>
</comment>
<comment type="catalytic activity">
    <reaction evidence="9">
        <text>L-seryl-[protein] + ATP = O-phospho-L-seryl-[protein] + ADP + H(+)</text>
        <dbReference type="Rhea" id="RHEA:17989"/>
        <dbReference type="Rhea" id="RHEA-COMP:9863"/>
        <dbReference type="Rhea" id="RHEA-COMP:11604"/>
        <dbReference type="ChEBI" id="CHEBI:15378"/>
        <dbReference type="ChEBI" id="CHEBI:29999"/>
        <dbReference type="ChEBI" id="CHEBI:30616"/>
        <dbReference type="ChEBI" id="CHEBI:83421"/>
        <dbReference type="ChEBI" id="CHEBI:456216"/>
        <dbReference type="EC" id="2.7.11.1"/>
    </reaction>
</comment>
<feature type="compositionally biased region" description="Basic and acidic residues" evidence="11">
    <location>
        <begin position="373"/>
        <end position="385"/>
    </location>
</feature>
<evidence type="ECO:0000313" key="14">
    <source>
        <dbReference type="Proteomes" id="UP001583177"/>
    </source>
</evidence>
<evidence type="ECO:0000256" key="11">
    <source>
        <dbReference type="SAM" id="MobiDB-lite"/>
    </source>
</evidence>
<dbReference type="EMBL" id="JAWRVE010000137">
    <property type="protein sequence ID" value="KAL1854778.1"/>
    <property type="molecule type" value="Genomic_DNA"/>
</dbReference>
<feature type="compositionally biased region" description="Basic residues" evidence="11">
    <location>
        <begin position="363"/>
        <end position="372"/>
    </location>
</feature>
<keyword evidence="5 10" id="KW-0547">Nucleotide-binding</keyword>
<dbReference type="Gene3D" id="1.10.510.10">
    <property type="entry name" value="Transferase(Phosphotransferase) domain 1"/>
    <property type="match status" value="1"/>
</dbReference>
<keyword evidence="3" id="KW-0723">Serine/threonine-protein kinase</keyword>
<proteinExistence type="inferred from homology"/>
<evidence type="ECO:0000259" key="12">
    <source>
        <dbReference type="PROSITE" id="PS50011"/>
    </source>
</evidence>
<feature type="compositionally biased region" description="Basic and acidic residues" evidence="11">
    <location>
        <begin position="438"/>
        <end position="452"/>
    </location>
</feature>
<sequence>MASEDIANHYQVLEELGRGSFGVVYKGIERATGETVAIKHIDLESSEDDIQEIQQEISVLSTCASPFVTQYKASFLRGHKLWIVMEYLGGGSCLDLLKPGNFSEDLIAIICRELLLGLEYLHAEGKIHRDIKAANVLLAESGKVKLADFGVAAQLTNIKSQRNTFVGTPFWMAPEVIQQAGYDFKADIWSLAITAMEMANGEPPLANIHPMKVLFHIPKNSPPRLEGNFSKYFKDFVARCLNKEPKLRPTAKELLRHKFISGAGNVESLHELVERKRMFDANQTRKLHPVYYQETLHTMSTNDNTDEWTFDTVRSVAPPPQKKVASRNRDSSIFSADEAMRKLDLNDGPLQMTSPAPSTVRRGTVRHQASTRRRQDSVFHVDSDGSPRSSIAPRRPLQPDMSFGNTGSTQRLFRRVASDGSDSSHPSASSRSDGSNAENRDPGSKATRDLSSKEAILGHRLYTKSVEPTLAELHAQTSALQKREALAKLSDAFALLDSVDPEGSYHLMQSLISTVSQDKKLSQALFKSSSAADDAKIPDGYTHGTVINMNKRDQTSAPPSPAKLLLSGANPHVRSHRKRRGSAVPSETDSPAKGGGDRSDEKQLGDLEKAALEARFPGREAQPGMEHCRQLSELLYGRWVRNLQGRWPGIAAEP</sequence>
<reference evidence="13 14" key="1">
    <citation type="journal article" date="2024" name="IMA Fungus">
        <title>IMA Genome - F19 : A genome assembly and annotation guide to empower mycologists, including annotated draft genome sequences of Ceratocystis pirilliformis, Diaporthe australafricana, Fusarium ophioides, Paecilomyces lecythidis, and Sporothrix stenoceras.</title>
        <authorList>
            <person name="Aylward J."/>
            <person name="Wilson A.M."/>
            <person name="Visagie C.M."/>
            <person name="Spraker J."/>
            <person name="Barnes I."/>
            <person name="Buitendag C."/>
            <person name="Ceriani C."/>
            <person name="Del Mar Angel L."/>
            <person name="du Plessis D."/>
            <person name="Fuchs T."/>
            <person name="Gasser K."/>
            <person name="Kramer D."/>
            <person name="Li W."/>
            <person name="Munsamy K."/>
            <person name="Piso A."/>
            <person name="Price J.L."/>
            <person name="Sonnekus B."/>
            <person name="Thomas C."/>
            <person name="van der Nest A."/>
            <person name="van Dijk A."/>
            <person name="van Heerden A."/>
            <person name="van Vuuren N."/>
            <person name="Yilmaz N."/>
            <person name="Duong T.A."/>
            <person name="van der Merwe N.A."/>
            <person name="Wingfield M.J."/>
            <person name="Wingfield B.D."/>
        </authorList>
    </citation>
    <scope>NUCLEOTIDE SEQUENCE [LARGE SCALE GENOMIC DNA]</scope>
    <source>
        <strain evidence="13 14">CMW 18300</strain>
    </source>
</reference>
<comment type="caution">
    <text evidence="13">The sequence shown here is derived from an EMBL/GenBank/DDBJ whole genome shotgun (WGS) entry which is preliminary data.</text>
</comment>
<dbReference type="Gene3D" id="3.30.200.20">
    <property type="entry name" value="Phosphorylase Kinase, domain 1"/>
    <property type="match status" value="1"/>
</dbReference>
<dbReference type="EC" id="2.7.11.1" evidence="2"/>
<dbReference type="SUPFAM" id="SSF56112">
    <property type="entry name" value="Protein kinase-like (PK-like)"/>
    <property type="match status" value="1"/>
</dbReference>
<dbReference type="InterPro" id="IPR017441">
    <property type="entry name" value="Protein_kinase_ATP_BS"/>
</dbReference>
<feature type="compositionally biased region" description="Basic and acidic residues" evidence="11">
    <location>
        <begin position="595"/>
        <end position="618"/>
    </location>
</feature>
<protein>
    <recommendedName>
        <fullName evidence="2">non-specific serine/threonine protein kinase</fullName>
        <ecNumber evidence="2">2.7.11.1</ecNumber>
    </recommendedName>
</protein>
<dbReference type="InterPro" id="IPR000719">
    <property type="entry name" value="Prot_kinase_dom"/>
</dbReference>
<keyword evidence="7 10" id="KW-0067">ATP-binding</keyword>
<dbReference type="SMART" id="SM00220">
    <property type="entry name" value="S_TKc"/>
    <property type="match status" value="1"/>
</dbReference>